<reference evidence="2" key="1">
    <citation type="submission" date="2022-12" db="EMBL/GenBank/DDBJ databases">
        <authorList>
            <person name="Alioto T."/>
            <person name="Alioto T."/>
            <person name="Gomez Garrido J."/>
        </authorList>
    </citation>
    <scope>NUCLEOTIDE SEQUENCE</scope>
</reference>
<protein>
    <submittedName>
        <fullName evidence="2">Uncharacterized protein</fullName>
    </submittedName>
</protein>
<evidence type="ECO:0000256" key="1">
    <source>
        <dbReference type="SAM" id="Phobius"/>
    </source>
</evidence>
<feature type="transmembrane region" description="Helical" evidence="1">
    <location>
        <begin position="12"/>
        <end position="31"/>
    </location>
</feature>
<feature type="transmembrane region" description="Helical" evidence="1">
    <location>
        <begin position="76"/>
        <end position="98"/>
    </location>
</feature>
<keyword evidence="3" id="KW-1185">Reference proteome</keyword>
<sequence length="106" mass="11491">MYVLFKIPLFVSFKIISAVVPSIGSILFCTYTDRVAFVQKVDTQQALCSLLGTAALRSTTPPLPIQSVSSSCKRPFCLWGAVSLLSLPTPLVLLVEWASTVPLSPF</sequence>
<evidence type="ECO:0000313" key="3">
    <source>
        <dbReference type="Proteomes" id="UP001178461"/>
    </source>
</evidence>
<gene>
    <name evidence="2" type="ORF">PODLI_1B030110</name>
</gene>
<name>A0AA35KNY6_9SAUR</name>
<evidence type="ECO:0000313" key="2">
    <source>
        <dbReference type="EMBL" id="CAI5781655.1"/>
    </source>
</evidence>
<dbReference type="AlphaFoldDB" id="A0AA35KNY6"/>
<accession>A0AA35KNY6</accession>
<keyword evidence="1" id="KW-0812">Transmembrane</keyword>
<keyword evidence="1" id="KW-0472">Membrane</keyword>
<proteinExistence type="predicted"/>
<keyword evidence="1" id="KW-1133">Transmembrane helix</keyword>
<dbReference type="EMBL" id="OX395133">
    <property type="protein sequence ID" value="CAI5781655.1"/>
    <property type="molecule type" value="Genomic_DNA"/>
</dbReference>
<organism evidence="2 3">
    <name type="scientific">Podarcis lilfordi</name>
    <name type="common">Lilford's wall lizard</name>
    <dbReference type="NCBI Taxonomy" id="74358"/>
    <lineage>
        <taxon>Eukaryota</taxon>
        <taxon>Metazoa</taxon>
        <taxon>Chordata</taxon>
        <taxon>Craniata</taxon>
        <taxon>Vertebrata</taxon>
        <taxon>Euteleostomi</taxon>
        <taxon>Lepidosauria</taxon>
        <taxon>Squamata</taxon>
        <taxon>Bifurcata</taxon>
        <taxon>Unidentata</taxon>
        <taxon>Episquamata</taxon>
        <taxon>Laterata</taxon>
        <taxon>Lacertibaenia</taxon>
        <taxon>Lacertidae</taxon>
        <taxon>Podarcis</taxon>
    </lineage>
</organism>
<dbReference type="Proteomes" id="UP001178461">
    <property type="component" value="Chromosome 8"/>
</dbReference>